<protein>
    <submittedName>
        <fullName evidence="1">Uncharacterized protein</fullName>
    </submittedName>
</protein>
<dbReference type="OrthoDB" id="5007363at2759"/>
<comment type="caution">
    <text evidence="1">The sequence shown here is derived from an EMBL/GenBank/DDBJ whole genome shotgun (WGS) entry which is preliminary data.</text>
</comment>
<proteinExistence type="predicted"/>
<dbReference type="Proteomes" id="UP000530670">
    <property type="component" value="Unassembled WGS sequence"/>
</dbReference>
<gene>
    <name evidence="1" type="ORF">FTJAE_630</name>
</gene>
<dbReference type="EMBL" id="JAAQRI010000016">
    <property type="protein sequence ID" value="KAF5650206.1"/>
    <property type="molecule type" value="Genomic_DNA"/>
</dbReference>
<dbReference type="GeneID" id="59305167"/>
<reference evidence="1 2" key="1">
    <citation type="submission" date="2020-05" db="EMBL/GenBank/DDBJ databases">
        <title>Identification and distribution of gene clusters putatively required for synthesis of sphingolipid metabolism inhibitors in phylogenetically diverse species of the filamentous fungus Fusarium.</title>
        <authorList>
            <person name="Kim H.-S."/>
            <person name="Busman M."/>
            <person name="Brown D.W."/>
            <person name="Divon H."/>
            <person name="Uhlig S."/>
            <person name="Proctor R.H."/>
        </authorList>
    </citation>
    <scope>NUCLEOTIDE SEQUENCE [LARGE SCALE GENOMIC DNA]</scope>
    <source>
        <strain evidence="1 2">NRRL 66243</strain>
    </source>
</reference>
<accession>A0A8H5W7Y9</accession>
<dbReference type="RefSeq" id="XP_037212257.1">
    <property type="nucleotide sequence ID" value="XM_037352897.1"/>
</dbReference>
<evidence type="ECO:0000313" key="2">
    <source>
        <dbReference type="Proteomes" id="UP000530670"/>
    </source>
</evidence>
<dbReference type="AlphaFoldDB" id="A0A8H5W7Y9"/>
<evidence type="ECO:0000313" key="1">
    <source>
        <dbReference type="EMBL" id="KAF5650206.1"/>
    </source>
</evidence>
<sequence>MSVPEAHTSLLALLANFDFQPPLQEQSRRAQVALFDILNIVFSQSQVSLRKHVRLKTSIAANEISDQRFAEIIQVVGRSTDRSPGNYTERLEKESSKDNSLIPFLKRASDIDIESLLQLPTEWLQKLSAVNFADPVDISNLSYALTSDDVDDFDLVTINGVSFTVSAFPGALSLHPEQTQKSSAHSGLVSLSVEPISHITSCLEQDQSQPLPSLVLPIGQLQKRFVEVSGIPDLIDTDYFLVVDAAGTSHAVWLIYDRYQRFDKEFKDVADPKITPLVFVELGKNFDAAQVFPSVKDWLEAYGKVSEAKFQESIMKTGMVGEVRVRIASREDVAALETK</sequence>
<name>A0A8H5W7Y9_9HYPO</name>
<organism evidence="1 2">
    <name type="scientific">Fusarium tjaetaba</name>
    <dbReference type="NCBI Taxonomy" id="1567544"/>
    <lineage>
        <taxon>Eukaryota</taxon>
        <taxon>Fungi</taxon>
        <taxon>Dikarya</taxon>
        <taxon>Ascomycota</taxon>
        <taxon>Pezizomycotina</taxon>
        <taxon>Sordariomycetes</taxon>
        <taxon>Hypocreomycetidae</taxon>
        <taxon>Hypocreales</taxon>
        <taxon>Nectriaceae</taxon>
        <taxon>Fusarium</taxon>
        <taxon>Fusarium fujikuroi species complex</taxon>
    </lineage>
</organism>
<keyword evidence="2" id="KW-1185">Reference proteome</keyword>